<dbReference type="RefSeq" id="WP_092059699.1">
    <property type="nucleotide sequence ID" value="NZ_FOJU01000001.1"/>
</dbReference>
<feature type="binding site" evidence="9">
    <location>
        <position position="22"/>
    </location>
    <ligand>
        <name>substrate</name>
    </ligand>
</feature>
<dbReference type="PANTHER" id="PTHR10353">
    <property type="entry name" value="GLYCOSYL HYDROLASE"/>
    <property type="match status" value="1"/>
</dbReference>
<keyword evidence="4" id="KW-0136">Cellulose degradation</keyword>
<evidence type="ECO:0000256" key="7">
    <source>
        <dbReference type="ARBA" id="ARBA00023326"/>
    </source>
</evidence>
<dbReference type="Gene3D" id="3.20.20.80">
    <property type="entry name" value="Glycosidases"/>
    <property type="match status" value="1"/>
</dbReference>
<dbReference type="GO" id="GO:0030245">
    <property type="term" value="P:cellulose catabolic process"/>
    <property type="evidence" value="ECO:0007669"/>
    <property type="project" value="UniProtKB-KW"/>
</dbReference>
<dbReference type="EC" id="3.2.1.21" evidence="2 11"/>
<proteinExistence type="inferred from homology"/>
<accession>A0A1I0V1Q3</accession>
<dbReference type="InterPro" id="IPR017736">
    <property type="entry name" value="Glyco_hydro_1_beta-glucosidase"/>
</dbReference>
<dbReference type="STRING" id="871651.SAMN05421688_0182"/>
<feature type="active site" description="Proton donor" evidence="8">
    <location>
        <position position="167"/>
    </location>
</feature>
<evidence type="ECO:0000256" key="5">
    <source>
        <dbReference type="ARBA" id="ARBA00023277"/>
    </source>
</evidence>
<reference evidence="12 13" key="1">
    <citation type="submission" date="2016-10" db="EMBL/GenBank/DDBJ databases">
        <authorList>
            <person name="de Groot N.N."/>
        </authorList>
    </citation>
    <scope>NUCLEOTIDE SEQUENCE [LARGE SCALE GENOMIC DNA]</scope>
    <source>
        <strain evidence="12 13">DSM 29316</strain>
    </source>
</reference>
<name>A0A1I0V1Q3_9RHOB</name>
<feature type="binding site" evidence="9">
    <location>
        <begin position="404"/>
        <end position="405"/>
    </location>
    <ligand>
        <name>substrate</name>
    </ligand>
</feature>
<evidence type="ECO:0000256" key="9">
    <source>
        <dbReference type="PIRSR" id="PIRSR617736-2"/>
    </source>
</evidence>
<dbReference type="Proteomes" id="UP000198796">
    <property type="component" value="Unassembled WGS sequence"/>
</dbReference>
<comment type="similarity">
    <text evidence="1 11">Belongs to the glycosyl hydrolase 1 family.</text>
</comment>
<dbReference type="InterPro" id="IPR018120">
    <property type="entry name" value="Glyco_hydro_1_AS"/>
</dbReference>
<dbReference type="FunFam" id="3.20.20.80:FF:000004">
    <property type="entry name" value="Beta-glucosidase 6-phospho-beta-glucosidase"/>
    <property type="match status" value="1"/>
</dbReference>
<dbReference type="PROSITE" id="PS00572">
    <property type="entry name" value="GLYCOSYL_HYDROL_F1_1"/>
    <property type="match status" value="1"/>
</dbReference>
<dbReference type="GO" id="GO:0008422">
    <property type="term" value="F:beta-glucosidase activity"/>
    <property type="evidence" value="ECO:0007669"/>
    <property type="project" value="UniProtKB-EC"/>
</dbReference>
<evidence type="ECO:0000256" key="11">
    <source>
        <dbReference type="RuleBase" id="RU361175"/>
    </source>
</evidence>
<comment type="catalytic activity">
    <reaction evidence="11">
        <text>Hydrolysis of terminal, non-reducing beta-D-glucosyl residues with release of beta-D-glucose.</text>
        <dbReference type="EC" id="3.2.1.21"/>
    </reaction>
</comment>
<evidence type="ECO:0000256" key="2">
    <source>
        <dbReference type="ARBA" id="ARBA00012744"/>
    </source>
</evidence>
<feature type="active site" description="Nucleophile" evidence="8 10">
    <location>
        <position position="351"/>
    </location>
</feature>
<feature type="binding site" evidence="9">
    <location>
        <position position="294"/>
    </location>
    <ligand>
        <name>substrate</name>
    </ligand>
</feature>
<keyword evidence="5" id="KW-0119">Carbohydrate metabolism</keyword>
<evidence type="ECO:0000256" key="6">
    <source>
        <dbReference type="ARBA" id="ARBA00023295"/>
    </source>
</evidence>
<evidence type="ECO:0000256" key="1">
    <source>
        <dbReference type="ARBA" id="ARBA00010838"/>
    </source>
</evidence>
<dbReference type="InterPro" id="IPR017853">
    <property type="entry name" value="GH"/>
</dbReference>
<evidence type="ECO:0000256" key="4">
    <source>
        <dbReference type="ARBA" id="ARBA00023001"/>
    </source>
</evidence>
<dbReference type="NCBIfam" id="TIGR03356">
    <property type="entry name" value="BGL"/>
    <property type="match status" value="1"/>
</dbReference>
<keyword evidence="3 11" id="KW-0378">Hydrolase</keyword>
<evidence type="ECO:0000313" key="12">
    <source>
        <dbReference type="EMBL" id="SFA70020.1"/>
    </source>
</evidence>
<feature type="binding site" evidence="9">
    <location>
        <position position="397"/>
    </location>
    <ligand>
        <name>substrate</name>
    </ligand>
</feature>
<organism evidence="12 13">
    <name type="scientific">Poseidonocella pacifica</name>
    <dbReference type="NCBI Taxonomy" id="871651"/>
    <lineage>
        <taxon>Bacteria</taxon>
        <taxon>Pseudomonadati</taxon>
        <taxon>Pseudomonadota</taxon>
        <taxon>Alphaproteobacteria</taxon>
        <taxon>Rhodobacterales</taxon>
        <taxon>Roseobacteraceae</taxon>
        <taxon>Poseidonocella</taxon>
    </lineage>
</organism>
<dbReference type="SUPFAM" id="SSF51445">
    <property type="entry name" value="(Trans)glycosidases"/>
    <property type="match status" value="1"/>
</dbReference>
<dbReference type="PANTHER" id="PTHR10353:SF36">
    <property type="entry name" value="LP05116P"/>
    <property type="match status" value="1"/>
</dbReference>
<feature type="binding site" evidence="9">
    <location>
        <position position="122"/>
    </location>
    <ligand>
        <name>substrate</name>
    </ligand>
</feature>
<dbReference type="GO" id="GO:0005829">
    <property type="term" value="C:cytosol"/>
    <property type="evidence" value="ECO:0007669"/>
    <property type="project" value="TreeGrafter"/>
</dbReference>
<dbReference type="EMBL" id="FOJU01000001">
    <property type="protein sequence ID" value="SFA70020.1"/>
    <property type="molecule type" value="Genomic_DNA"/>
</dbReference>
<keyword evidence="6 11" id="KW-0326">Glycosidase</keyword>
<dbReference type="PRINTS" id="PR00131">
    <property type="entry name" value="GLHYDRLASE1"/>
</dbReference>
<dbReference type="AlphaFoldDB" id="A0A1I0V1Q3"/>
<keyword evidence="13" id="KW-1185">Reference proteome</keyword>
<dbReference type="Pfam" id="PF00232">
    <property type="entry name" value="Glyco_hydro_1"/>
    <property type="match status" value="1"/>
</dbReference>
<evidence type="ECO:0000256" key="3">
    <source>
        <dbReference type="ARBA" id="ARBA00022801"/>
    </source>
</evidence>
<dbReference type="OrthoDB" id="9765195at2"/>
<protein>
    <recommendedName>
        <fullName evidence="2 11">Beta-glucosidase</fullName>
        <ecNumber evidence="2 11">3.2.1.21</ecNumber>
    </recommendedName>
</protein>
<keyword evidence="7" id="KW-0624">Polysaccharide degradation</keyword>
<feature type="binding site" evidence="9">
    <location>
        <position position="166"/>
    </location>
    <ligand>
        <name>substrate</name>
    </ligand>
</feature>
<evidence type="ECO:0000256" key="8">
    <source>
        <dbReference type="PIRSR" id="PIRSR617736-1"/>
    </source>
</evidence>
<dbReference type="InterPro" id="IPR001360">
    <property type="entry name" value="Glyco_hydro_1"/>
</dbReference>
<sequence length="440" mass="49645">MNFTRSDFPKDFLFGAATSSYQIEGHKFGGAGRTHWDDFADTPGNVVRAENGNLACDHYHRYEEDFDLLAAAGFDCYRFSTSWARVQPDGKGAPNPEGLDFYDRLTDAMLARGLKPCATLYHWELPSALADQGGWRNRDIAERFAEFTEIIMGRIGDRMHSVAPINEPWCVGFMSHFLGHHAPGLRDVRATARAMHHVLLAHGRSIEVMRALGMTNLGGVFNMEWAEPADDTEEAARAAALYDGYYNRWFIEGVFKGSYPANVLEGLEPHLPRGWQDDFGTITTPLDWCGLNYYTRKLIAPAPGPWPHHQEVAGPLPKTQMDWEIYPDGLYKFLHRTAQEYTGDLPLYVTENGMANPDVLVDGRVDDQGRIDYLNAHIGKARQALDDGVPLKGYFVWSLLDNYEWALGYEKRFGLVHVDFESLKRTPKASYEALKTALAR</sequence>
<evidence type="ECO:0000313" key="13">
    <source>
        <dbReference type="Proteomes" id="UP000198796"/>
    </source>
</evidence>
<evidence type="ECO:0000256" key="10">
    <source>
        <dbReference type="PROSITE-ProRule" id="PRU10055"/>
    </source>
</evidence>
<gene>
    <name evidence="12" type="ORF">SAMN05421688_0182</name>
</gene>